<dbReference type="GO" id="GO:0003700">
    <property type="term" value="F:DNA-binding transcription factor activity"/>
    <property type="evidence" value="ECO:0007669"/>
    <property type="project" value="TreeGrafter"/>
</dbReference>
<protein>
    <submittedName>
        <fullName evidence="6">TetR/AcrR family transcriptional regulator</fullName>
    </submittedName>
</protein>
<dbReference type="EMBL" id="RJMB01000034">
    <property type="protein sequence ID" value="RNL80779.1"/>
    <property type="molecule type" value="Genomic_DNA"/>
</dbReference>
<dbReference type="Gene3D" id="1.10.357.10">
    <property type="entry name" value="Tetracycline Repressor, domain 2"/>
    <property type="match status" value="1"/>
</dbReference>
<evidence type="ECO:0000313" key="7">
    <source>
        <dbReference type="Proteomes" id="UP000269198"/>
    </source>
</evidence>
<dbReference type="SUPFAM" id="SSF46689">
    <property type="entry name" value="Homeodomain-like"/>
    <property type="match status" value="1"/>
</dbReference>
<dbReference type="PRINTS" id="PR00455">
    <property type="entry name" value="HTHTETR"/>
</dbReference>
<accession>A0A3N0DYU1</accession>
<evidence type="ECO:0000256" key="3">
    <source>
        <dbReference type="ARBA" id="ARBA00023163"/>
    </source>
</evidence>
<proteinExistence type="predicted"/>
<reference evidence="6 7" key="1">
    <citation type="submission" date="2018-11" db="EMBL/GenBank/DDBJ databases">
        <title>The genome draft of YIM 96095.</title>
        <authorList>
            <person name="Tang S.-K."/>
            <person name="Chunyu W.-X."/>
            <person name="Feng Y.-Z."/>
        </authorList>
    </citation>
    <scope>NUCLEOTIDE SEQUENCE [LARGE SCALE GENOMIC DNA]</scope>
    <source>
        <strain evidence="6 7">YIM 96095</strain>
    </source>
</reference>
<dbReference type="PANTHER" id="PTHR30055">
    <property type="entry name" value="HTH-TYPE TRANSCRIPTIONAL REGULATOR RUTR"/>
    <property type="match status" value="1"/>
</dbReference>
<feature type="domain" description="HTH tetR-type" evidence="5">
    <location>
        <begin position="19"/>
        <end position="79"/>
    </location>
</feature>
<dbReference type="PROSITE" id="PS50977">
    <property type="entry name" value="HTH_TETR_2"/>
    <property type="match status" value="1"/>
</dbReference>
<dbReference type="OrthoDB" id="5068503at2"/>
<comment type="caution">
    <text evidence="6">The sequence shown here is derived from an EMBL/GenBank/DDBJ whole genome shotgun (WGS) entry which is preliminary data.</text>
</comment>
<organism evidence="6 7">
    <name type="scientific">Halostreptopolyspora alba</name>
    <dbReference type="NCBI Taxonomy" id="2487137"/>
    <lineage>
        <taxon>Bacteria</taxon>
        <taxon>Bacillati</taxon>
        <taxon>Actinomycetota</taxon>
        <taxon>Actinomycetes</taxon>
        <taxon>Streptosporangiales</taxon>
        <taxon>Nocardiopsidaceae</taxon>
        <taxon>Halostreptopolyspora</taxon>
    </lineage>
</organism>
<keyword evidence="3" id="KW-0804">Transcription</keyword>
<keyword evidence="1" id="KW-0805">Transcription regulation</keyword>
<evidence type="ECO:0000256" key="1">
    <source>
        <dbReference type="ARBA" id="ARBA00023015"/>
    </source>
</evidence>
<dbReference type="GO" id="GO:0000976">
    <property type="term" value="F:transcription cis-regulatory region binding"/>
    <property type="evidence" value="ECO:0007669"/>
    <property type="project" value="TreeGrafter"/>
</dbReference>
<dbReference type="InterPro" id="IPR050109">
    <property type="entry name" value="HTH-type_TetR-like_transc_reg"/>
</dbReference>
<keyword evidence="7" id="KW-1185">Reference proteome</keyword>
<dbReference type="Proteomes" id="UP000269198">
    <property type="component" value="Unassembled WGS sequence"/>
</dbReference>
<gene>
    <name evidence="6" type="ORF">EFW17_22285</name>
</gene>
<name>A0A3N0DYU1_9ACTN</name>
<feature type="DNA-binding region" description="H-T-H motif" evidence="4">
    <location>
        <begin position="42"/>
        <end position="61"/>
    </location>
</feature>
<dbReference type="Pfam" id="PF00440">
    <property type="entry name" value="TetR_N"/>
    <property type="match status" value="1"/>
</dbReference>
<dbReference type="InterPro" id="IPR001647">
    <property type="entry name" value="HTH_TetR"/>
</dbReference>
<evidence type="ECO:0000256" key="4">
    <source>
        <dbReference type="PROSITE-ProRule" id="PRU00335"/>
    </source>
</evidence>
<keyword evidence="2 4" id="KW-0238">DNA-binding</keyword>
<dbReference type="SUPFAM" id="SSF48498">
    <property type="entry name" value="Tetracyclin repressor-like, C-terminal domain"/>
    <property type="match status" value="1"/>
</dbReference>
<dbReference type="PANTHER" id="PTHR30055:SF234">
    <property type="entry name" value="HTH-TYPE TRANSCRIPTIONAL REGULATOR BETI"/>
    <property type="match status" value="1"/>
</dbReference>
<evidence type="ECO:0000313" key="6">
    <source>
        <dbReference type="EMBL" id="RNL80779.1"/>
    </source>
</evidence>
<evidence type="ECO:0000256" key="2">
    <source>
        <dbReference type="ARBA" id="ARBA00023125"/>
    </source>
</evidence>
<dbReference type="RefSeq" id="WP_123203430.1">
    <property type="nucleotide sequence ID" value="NZ_RJMB01000034.1"/>
</dbReference>
<dbReference type="Pfam" id="PF17940">
    <property type="entry name" value="TetR_C_31"/>
    <property type="match status" value="1"/>
</dbReference>
<dbReference type="InterPro" id="IPR009057">
    <property type="entry name" value="Homeodomain-like_sf"/>
</dbReference>
<evidence type="ECO:0000259" key="5">
    <source>
        <dbReference type="PROSITE" id="PS50977"/>
    </source>
</evidence>
<sequence>MTSREPADANAPRTRPGYGAGREALLNAAIHVVANAGLRDLTYRAVAKEAGVTHGLVAHHFGSRDALLAEALAYAIDRSIEASSLRATTARVEDFVDDLTELVTSNPDMQAFQYELLLESRRRPELVPLTRKLYETYRAASREGLRNLGIDDEALSHLVYATLDGLVMQQLTVGDDESTRRHVRKLREVLEAVKLSY</sequence>
<dbReference type="InterPro" id="IPR036271">
    <property type="entry name" value="Tet_transcr_reg_TetR-rel_C_sf"/>
</dbReference>
<dbReference type="AlphaFoldDB" id="A0A3N0DYU1"/>
<dbReference type="InterPro" id="IPR041583">
    <property type="entry name" value="TetR_C_31"/>
</dbReference>